<protein>
    <recommendedName>
        <fullName evidence="6">Nitrate regulatory gene2 protein-like</fullName>
    </recommendedName>
</protein>
<dbReference type="PANTHER" id="PTHR21450:SF6">
    <property type="entry name" value="EXPRESSED PROTEIN"/>
    <property type="match status" value="1"/>
</dbReference>
<feature type="compositionally biased region" description="Polar residues" evidence="1">
    <location>
        <begin position="148"/>
        <end position="165"/>
    </location>
</feature>
<dbReference type="Pfam" id="PF04782">
    <property type="entry name" value="DUF632"/>
    <property type="match status" value="1"/>
</dbReference>
<dbReference type="Pfam" id="PF04783">
    <property type="entry name" value="DUF630"/>
    <property type="match status" value="1"/>
</dbReference>
<feature type="domain" description="DUF630" evidence="3">
    <location>
        <begin position="1"/>
        <end position="59"/>
    </location>
</feature>
<proteinExistence type="predicted"/>
<evidence type="ECO:0000259" key="3">
    <source>
        <dbReference type="Pfam" id="PF04783"/>
    </source>
</evidence>
<dbReference type="InterPro" id="IPR006867">
    <property type="entry name" value="DUF632"/>
</dbReference>
<dbReference type="EMBL" id="JAJJMA010116005">
    <property type="protein sequence ID" value="MCL7031805.1"/>
    <property type="molecule type" value="Genomic_DNA"/>
</dbReference>
<keyword evidence="5" id="KW-1185">Reference proteome</keyword>
<sequence length="754" mass="84880">MGVASSRVEEDKALQLCQQRKKFVRQALDGRCSLAAAHVTYIQSLKNTGVALRKFIEPETTAASSLYTSTVATSEPPALTEKSLSQFSLSSPTVSQNVDAVETFSPYLSPHQNGQFQANYMKSGRSSSMIFEERPPFSVTATVRSATPLSVTPPNLTPQYLTPRSGNEHDTSPFEAPDLSPEAPPWDFFGLPVDRRLSFEDGTNYGLENVDNVGQFREGKQEEEVSELEEETHRISFSKKLASQESEDEFDDLPVDNLVRSFKNLNREDNSSTAVLHTAPSPREIKTLTDGKTDSPDLSPLKGMSSVVTHTPDEKRTAEERSGYANKHEPKDFVLIMREIESLFLRASECGIEVPRMLEANKFHFRAVFPKQEAGSRASMLIKGCFSCGEDPSHASEGPAPTEVKYLTWPKTSSSCSSSSRNLLNSTPTGDVGGMNDNVFSSSYMNSGSHVSTLDRLYAWERKLYDEVKACGIIRREYDMKCKLLRQQDSTGENRQKADKTRTIVKDLHSRIRVAIHRIDSISKRIEELRDKELQPQLEELIEGLSRMWEMMFEYHKAQYNIISTAHHNISTKVSMHKESHRQAAAHLENELTSLSSSFMKWTSTQKTYVEYIDGWLHKCISLQQKSSRWKRKKQEPLRNFGPPIFVTCGVWLDKLKVLPTKEVADSIKSLVSDTTSLLPQHEKRSKRKGGISEALGDEASEDWNSDFEGFQSSLVGFIEKLNCFAGSSVKMYVDLKQAIEEAKNYYEQVTQVS</sequence>
<feature type="region of interest" description="Disordered" evidence="1">
    <location>
        <begin position="284"/>
        <end position="325"/>
    </location>
</feature>
<evidence type="ECO:0000259" key="2">
    <source>
        <dbReference type="Pfam" id="PF04782"/>
    </source>
</evidence>
<reference evidence="4" key="1">
    <citation type="submission" date="2022-03" db="EMBL/GenBank/DDBJ databases">
        <title>A functionally conserved STORR gene fusion in Papaver species that diverged 16.8 million years ago.</title>
        <authorList>
            <person name="Catania T."/>
        </authorList>
    </citation>
    <scope>NUCLEOTIDE SEQUENCE</scope>
    <source>
        <strain evidence="4">S-191538</strain>
    </source>
</reference>
<accession>A0AA41V2B7</accession>
<organism evidence="4 5">
    <name type="scientific">Papaver nudicaule</name>
    <name type="common">Iceland poppy</name>
    <dbReference type="NCBI Taxonomy" id="74823"/>
    <lineage>
        <taxon>Eukaryota</taxon>
        <taxon>Viridiplantae</taxon>
        <taxon>Streptophyta</taxon>
        <taxon>Embryophyta</taxon>
        <taxon>Tracheophyta</taxon>
        <taxon>Spermatophyta</taxon>
        <taxon>Magnoliopsida</taxon>
        <taxon>Ranunculales</taxon>
        <taxon>Papaveraceae</taxon>
        <taxon>Papaveroideae</taxon>
        <taxon>Papaver</taxon>
    </lineage>
</organism>
<dbReference type="InterPro" id="IPR006868">
    <property type="entry name" value="DUF630"/>
</dbReference>
<name>A0AA41V2B7_PAPNU</name>
<feature type="region of interest" description="Disordered" evidence="1">
    <location>
        <begin position="148"/>
        <end position="178"/>
    </location>
</feature>
<evidence type="ECO:0000256" key="1">
    <source>
        <dbReference type="SAM" id="MobiDB-lite"/>
    </source>
</evidence>
<evidence type="ECO:0000313" key="4">
    <source>
        <dbReference type="EMBL" id="MCL7031805.1"/>
    </source>
</evidence>
<feature type="compositionally biased region" description="Basic and acidic residues" evidence="1">
    <location>
        <begin position="284"/>
        <end position="295"/>
    </location>
</feature>
<dbReference type="AlphaFoldDB" id="A0AA41V2B7"/>
<dbReference type="Proteomes" id="UP001177140">
    <property type="component" value="Unassembled WGS sequence"/>
</dbReference>
<feature type="compositionally biased region" description="Basic and acidic residues" evidence="1">
    <location>
        <begin position="311"/>
        <end position="325"/>
    </location>
</feature>
<gene>
    <name evidence="4" type="ORF">MKW94_009636</name>
</gene>
<feature type="domain" description="DUF632" evidence="2">
    <location>
        <begin position="335"/>
        <end position="675"/>
    </location>
</feature>
<dbReference type="PANTHER" id="PTHR21450">
    <property type="entry name" value="PROTEIN ALTERED PHOSPHATE STARVATION RESPONSE 1"/>
    <property type="match status" value="1"/>
</dbReference>
<evidence type="ECO:0008006" key="6">
    <source>
        <dbReference type="Google" id="ProtNLM"/>
    </source>
</evidence>
<evidence type="ECO:0000313" key="5">
    <source>
        <dbReference type="Proteomes" id="UP001177140"/>
    </source>
</evidence>
<comment type="caution">
    <text evidence="4">The sequence shown here is derived from an EMBL/GenBank/DDBJ whole genome shotgun (WGS) entry which is preliminary data.</text>
</comment>